<dbReference type="AlphaFoldDB" id="A0AAN6PEZ7"/>
<keyword evidence="2" id="KW-1185">Reference proteome</keyword>
<organism evidence="1 2">
    <name type="scientific">Parachaetomium inaequale</name>
    <dbReference type="NCBI Taxonomy" id="2588326"/>
    <lineage>
        <taxon>Eukaryota</taxon>
        <taxon>Fungi</taxon>
        <taxon>Dikarya</taxon>
        <taxon>Ascomycota</taxon>
        <taxon>Pezizomycotina</taxon>
        <taxon>Sordariomycetes</taxon>
        <taxon>Sordariomycetidae</taxon>
        <taxon>Sordariales</taxon>
        <taxon>Chaetomiaceae</taxon>
        <taxon>Parachaetomium</taxon>
    </lineage>
</organism>
<name>A0AAN6PEZ7_9PEZI</name>
<comment type="caution">
    <text evidence="1">The sequence shown here is derived from an EMBL/GenBank/DDBJ whole genome shotgun (WGS) entry which is preliminary data.</text>
</comment>
<evidence type="ECO:0000313" key="1">
    <source>
        <dbReference type="EMBL" id="KAK4034787.1"/>
    </source>
</evidence>
<sequence>MSALSQTNMNLLPRELFVSGSGSGSRSAVAALLGTMLCELCRVLAHTFPGGVPGSHNNSGWDLASVLGPGVYDAIGDVEQPLARLAALLRDVDRSGGGGDGGSGRVLKDGLRGCGDGFCVFRHTPSPSPGSGAEEKEIGLLHCGGESSSFFLMVDFGERGLRAVDCRLAGMRPNLAEPRKLDLIVARTAYDGRREEEEEELFRVAAAPRDAAAFWVKYAMGDV</sequence>
<dbReference type="EMBL" id="MU854466">
    <property type="protein sequence ID" value="KAK4034787.1"/>
    <property type="molecule type" value="Genomic_DNA"/>
</dbReference>
<gene>
    <name evidence="1" type="ORF">C8A01DRAFT_38776</name>
</gene>
<protein>
    <submittedName>
        <fullName evidence="1">Uncharacterized protein</fullName>
    </submittedName>
</protein>
<proteinExistence type="predicted"/>
<dbReference type="Proteomes" id="UP001303115">
    <property type="component" value="Unassembled WGS sequence"/>
</dbReference>
<accession>A0AAN6PEZ7</accession>
<evidence type="ECO:0000313" key="2">
    <source>
        <dbReference type="Proteomes" id="UP001303115"/>
    </source>
</evidence>
<reference evidence="2" key="1">
    <citation type="journal article" date="2023" name="Mol. Phylogenet. Evol.">
        <title>Genome-scale phylogeny and comparative genomics of the fungal order Sordariales.</title>
        <authorList>
            <person name="Hensen N."/>
            <person name="Bonometti L."/>
            <person name="Westerberg I."/>
            <person name="Brannstrom I.O."/>
            <person name="Guillou S."/>
            <person name="Cros-Aarteil S."/>
            <person name="Calhoun S."/>
            <person name="Haridas S."/>
            <person name="Kuo A."/>
            <person name="Mondo S."/>
            <person name="Pangilinan J."/>
            <person name="Riley R."/>
            <person name="LaButti K."/>
            <person name="Andreopoulos B."/>
            <person name="Lipzen A."/>
            <person name="Chen C."/>
            <person name="Yan M."/>
            <person name="Daum C."/>
            <person name="Ng V."/>
            <person name="Clum A."/>
            <person name="Steindorff A."/>
            <person name="Ohm R.A."/>
            <person name="Martin F."/>
            <person name="Silar P."/>
            <person name="Natvig D.O."/>
            <person name="Lalanne C."/>
            <person name="Gautier V."/>
            <person name="Ament-Velasquez S.L."/>
            <person name="Kruys A."/>
            <person name="Hutchinson M.I."/>
            <person name="Powell A.J."/>
            <person name="Barry K."/>
            <person name="Miller A.N."/>
            <person name="Grigoriev I.V."/>
            <person name="Debuchy R."/>
            <person name="Gladieux P."/>
            <person name="Hiltunen Thoren M."/>
            <person name="Johannesson H."/>
        </authorList>
    </citation>
    <scope>NUCLEOTIDE SEQUENCE [LARGE SCALE GENOMIC DNA]</scope>
    <source>
        <strain evidence="2">CBS 284.82</strain>
    </source>
</reference>